<dbReference type="EMBL" id="KL142449">
    <property type="protein sequence ID" value="KDR65432.1"/>
    <property type="molecule type" value="Genomic_DNA"/>
</dbReference>
<feature type="transmembrane region" description="Helical" evidence="1">
    <location>
        <begin position="96"/>
        <end position="117"/>
    </location>
</feature>
<proteinExistence type="predicted"/>
<evidence type="ECO:0000313" key="2">
    <source>
        <dbReference type="EMBL" id="KDR65432.1"/>
    </source>
</evidence>
<evidence type="ECO:0000313" key="3">
    <source>
        <dbReference type="Proteomes" id="UP000027222"/>
    </source>
</evidence>
<name>A0A067S6E3_GALM3</name>
<evidence type="ECO:0000256" key="1">
    <source>
        <dbReference type="SAM" id="Phobius"/>
    </source>
</evidence>
<dbReference type="HOGENOM" id="CLU_1034575_0_0_1"/>
<keyword evidence="1" id="KW-1133">Transmembrane helix</keyword>
<feature type="transmembrane region" description="Helical" evidence="1">
    <location>
        <begin position="60"/>
        <end position="84"/>
    </location>
</feature>
<sequence>MTQRPHLGVILPLTFWPCHHLRPPFLSTIFFDTVGLGGSDIGVGVSSSSMLYDDVAMADFVFGICTTSSLSIIVSSSIFVRVYFPLAAASNPPSRFPLTIQLTTVSLLVRFFTSLVIRLHRGLSSLHKATNILKNHIFSSVLALEVEERSATDVVAICMRLGHAPSMKKSSNVDGGGENLGAWEVEVRRQDGGSDVGHTSVDGLVEEGGTVGDVGRELAQNKPDEEETNPRLSSPLDQQAGAQMIDLVIVGYSGSYAKLRVPASGLRVA</sequence>
<accession>A0A067S6E3</accession>
<keyword evidence="1" id="KW-0812">Transmembrane</keyword>
<protein>
    <submittedName>
        <fullName evidence="2">Uncharacterized protein</fullName>
    </submittedName>
</protein>
<dbReference type="AlphaFoldDB" id="A0A067S6E3"/>
<keyword evidence="1" id="KW-0472">Membrane</keyword>
<dbReference type="Proteomes" id="UP000027222">
    <property type="component" value="Unassembled WGS sequence"/>
</dbReference>
<reference evidence="3" key="1">
    <citation type="journal article" date="2014" name="Proc. Natl. Acad. Sci. U.S.A.">
        <title>Extensive sampling of basidiomycete genomes demonstrates inadequacy of the white-rot/brown-rot paradigm for wood decay fungi.</title>
        <authorList>
            <person name="Riley R."/>
            <person name="Salamov A.A."/>
            <person name="Brown D.W."/>
            <person name="Nagy L.G."/>
            <person name="Floudas D."/>
            <person name="Held B.W."/>
            <person name="Levasseur A."/>
            <person name="Lombard V."/>
            <person name="Morin E."/>
            <person name="Otillar R."/>
            <person name="Lindquist E.A."/>
            <person name="Sun H."/>
            <person name="LaButti K.M."/>
            <person name="Schmutz J."/>
            <person name="Jabbour D."/>
            <person name="Luo H."/>
            <person name="Baker S.E."/>
            <person name="Pisabarro A.G."/>
            <person name="Walton J.D."/>
            <person name="Blanchette R.A."/>
            <person name="Henrissat B."/>
            <person name="Martin F."/>
            <person name="Cullen D."/>
            <person name="Hibbett D.S."/>
            <person name="Grigoriev I.V."/>
        </authorList>
    </citation>
    <scope>NUCLEOTIDE SEQUENCE [LARGE SCALE GENOMIC DNA]</scope>
    <source>
        <strain evidence="3">CBS 339.88</strain>
    </source>
</reference>
<keyword evidence="3" id="KW-1185">Reference proteome</keyword>
<organism evidence="2 3">
    <name type="scientific">Galerina marginata (strain CBS 339.88)</name>
    <dbReference type="NCBI Taxonomy" id="685588"/>
    <lineage>
        <taxon>Eukaryota</taxon>
        <taxon>Fungi</taxon>
        <taxon>Dikarya</taxon>
        <taxon>Basidiomycota</taxon>
        <taxon>Agaricomycotina</taxon>
        <taxon>Agaricomycetes</taxon>
        <taxon>Agaricomycetidae</taxon>
        <taxon>Agaricales</taxon>
        <taxon>Agaricineae</taxon>
        <taxon>Strophariaceae</taxon>
        <taxon>Galerina</taxon>
    </lineage>
</organism>
<gene>
    <name evidence="2" type="ORF">GALMADRAFT_148706</name>
</gene>